<evidence type="ECO:0000313" key="8">
    <source>
        <dbReference type="Proteomes" id="UP001149719"/>
    </source>
</evidence>
<dbReference type="SUPFAM" id="SSF46689">
    <property type="entry name" value="Homeodomain-like"/>
    <property type="match status" value="2"/>
</dbReference>
<proteinExistence type="predicted"/>
<dbReference type="PROSITE" id="PS01124">
    <property type="entry name" value="HTH_ARAC_FAMILY_2"/>
    <property type="match status" value="1"/>
</dbReference>
<dbReference type="RefSeq" id="WP_269122260.1">
    <property type="nucleotide sequence ID" value="NZ_JAPUBN010000006.1"/>
</dbReference>
<keyword evidence="8" id="KW-1185">Reference proteome</keyword>
<keyword evidence="2" id="KW-0238">DNA-binding</keyword>
<gene>
    <name evidence="7" type="ORF">O1D97_01755</name>
</gene>
<dbReference type="InterPro" id="IPR020449">
    <property type="entry name" value="Tscrpt_reg_AraC-type_HTH"/>
</dbReference>
<keyword evidence="3" id="KW-0804">Transcription</keyword>
<protein>
    <submittedName>
        <fullName evidence="7">Response regulator</fullName>
    </submittedName>
</protein>
<feature type="modified residue" description="4-aspartylphosphate" evidence="4">
    <location>
        <position position="55"/>
    </location>
</feature>
<comment type="caution">
    <text evidence="7">The sequence shown here is derived from an EMBL/GenBank/DDBJ whole genome shotgun (WGS) entry which is preliminary data.</text>
</comment>
<dbReference type="Gene3D" id="1.10.10.60">
    <property type="entry name" value="Homeodomain-like"/>
    <property type="match status" value="2"/>
</dbReference>
<name>A0ABT4JPU1_9GAMM</name>
<evidence type="ECO:0000259" key="5">
    <source>
        <dbReference type="PROSITE" id="PS01124"/>
    </source>
</evidence>
<evidence type="ECO:0000313" key="7">
    <source>
        <dbReference type="EMBL" id="MCZ2720400.1"/>
    </source>
</evidence>
<dbReference type="PROSITE" id="PS00041">
    <property type="entry name" value="HTH_ARAC_FAMILY_1"/>
    <property type="match status" value="1"/>
</dbReference>
<dbReference type="InterPro" id="IPR009057">
    <property type="entry name" value="Homeodomain-like_sf"/>
</dbReference>
<dbReference type="InterPro" id="IPR041522">
    <property type="entry name" value="CdaR_GGDEF"/>
</dbReference>
<dbReference type="InterPro" id="IPR018062">
    <property type="entry name" value="HTH_AraC-typ_CS"/>
</dbReference>
<dbReference type="SMART" id="SM00448">
    <property type="entry name" value="REC"/>
    <property type="match status" value="1"/>
</dbReference>
<evidence type="ECO:0000256" key="3">
    <source>
        <dbReference type="ARBA" id="ARBA00023163"/>
    </source>
</evidence>
<organism evidence="7 8">
    <name type="scientific">Marinomonas phaeophyticola</name>
    <dbReference type="NCBI Taxonomy" id="3004091"/>
    <lineage>
        <taxon>Bacteria</taxon>
        <taxon>Pseudomonadati</taxon>
        <taxon>Pseudomonadota</taxon>
        <taxon>Gammaproteobacteria</taxon>
        <taxon>Oceanospirillales</taxon>
        <taxon>Oceanospirillaceae</taxon>
        <taxon>Marinomonas</taxon>
    </lineage>
</organism>
<dbReference type="SUPFAM" id="SSF52172">
    <property type="entry name" value="CheY-like"/>
    <property type="match status" value="1"/>
</dbReference>
<dbReference type="InterPro" id="IPR018060">
    <property type="entry name" value="HTH_AraC"/>
</dbReference>
<feature type="domain" description="HTH araC/xylS-type" evidence="5">
    <location>
        <begin position="429"/>
        <end position="527"/>
    </location>
</feature>
<dbReference type="PROSITE" id="PS50110">
    <property type="entry name" value="RESPONSE_REGULATORY"/>
    <property type="match status" value="1"/>
</dbReference>
<sequence length="530" mass="60591">MKKILLVDDEFLARLGLHSIIDWNAHGYEIIGEAENGREALSLALIHQPDIIISDIQMPLMNGIELIESAKQENLKSKFVMLSSYDNFSLVKGALQAGAEDYLLKLDMEPDELLSILKRISIKIDKQRIDKQTEQASSLLLQKKRLELGKVMLKGALDGKIYLKKQLTELFHDFDLCIHPNCLVVIVFRVLNFSKLSNEAIKFWKQHLENEAQSTSAITVIENDESDFICVCSFSDQLSADTIESKLSHFYKSIIFTAKQSFNIDASAGISKKHVGVDSLRKSFLEASQAVSMTETRSFRKFEELQTLDFNDCVSDLDSYLSNIADHIKDNDCENILSDFDELIAYLKQNNSLSPLALQGGSHTLHYLVNDFVKQSGIENTPEWEAIQSNWSIGDPIEKNDEYIDWIMQLKGIFSDVFQNHHEKNYIILKAKRYVTSHVSQVITLKDVSGHLGLSPSYFSRLFRKKTQQCFVDYVREQKVQTAQNFIKTTNKKMYQIANLVGYENVQYFSRVFKQTTGMTPIAYRDGEHK</sequence>
<dbReference type="Pfam" id="PF17853">
    <property type="entry name" value="GGDEF_2"/>
    <property type="match status" value="1"/>
</dbReference>
<evidence type="ECO:0000256" key="2">
    <source>
        <dbReference type="ARBA" id="ARBA00023125"/>
    </source>
</evidence>
<reference evidence="7" key="1">
    <citation type="submission" date="2022-12" db="EMBL/GenBank/DDBJ databases">
        <title>Marinomonas 15G1-11 sp. nov, isolated from marine algae.</title>
        <authorList>
            <person name="Butt M."/>
            <person name="Choi D.G."/>
            <person name="Kim J.M."/>
            <person name="Lee J.K."/>
            <person name="Baek J.H."/>
            <person name="Jeon C.O."/>
        </authorList>
    </citation>
    <scope>NUCLEOTIDE SEQUENCE</scope>
    <source>
        <strain evidence="7">15G1-11</strain>
    </source>
</reference>
<evidence type="ECO:0000256" key="4">
    <source>
        <dbReference type="PROSITE-ProRule" id="PRU00169"/>
    </source>
</evidence>
<feature type="domain" description="Response regulatory" evidence="6">
    <location>
        <begin position="3"/>
        <end position="120"/>
    </location>
</feature>
<dbReference type="EMBL" id="JAPUBN010000006">
    <property type="protein sequence ID" value="MCZ2720400.1"/>
    <property type="molecule type" value="Genomic_DNA"/>
</dbReference>
<keyword evidence="1" id="KW-0805">Transcription regulation</keyword>
<keyword evidence="4" id="KW-0597">Phosphoprotein</keyword>
<dbReference type="InterPro" id="IPR001789">
    <property type="entry name" value="Sig_transdc_resp-reg_receiver"/>
</dbReference>
<dbReference type="PANTHER" id="PTHR43280:SF2">
    <property type="entry name" value="HTH-TYPE TRANSCRIPTIONAL REGULATOR EXSA"/>
    <property type="match status" value="1"/>
</dbReference>
<dbReference type="PRINTS" id="PR00032">
    <property type="entry name" value="HTHARAC"/>
</dbReference>
<dbReference type="Pfam" id="PF00072">
    <property type="entry name" value="Response_reg"/>
    <property type="match status" value="1"/>
</dbReference>
<dbReference type="Pfam" id="PF12833">
    <property type="entry name" value="HTH_18"/>
    <property type="match status" value="1"/>
</dbReference>
<evidence type="ECO:0000259" key="6">
    <source>
        <dbReference type="PROSITE" id="PS50110"/>
    </source>
</evidence>
<evidence type="ECO:0000256" key="1">
    <source>
        <dbReference type="ARBA" id="ARBA00023015"/>
    </source>
</evidence>
<dbReference type="CDD" id="cd17536">
    <property type="entry name" value="REC_YesN-like"/>
    <property type="match status" value="1"/>
</dbReference>
<dbReference type="InterPro" id="IPR011006">
    <property type="entry name" value="CheY-like_superfamily"/>
</dbReference>
<dbReference type="PANTHER" id="PTHR43280">
    <property type="entry name" value="ARAC-FAMILY TRANSCRIPTIONAL REGULATOR"/>
    <property type="match status" value="1"/>
</dbReference>
<dbReference type="SMART" id="SM00342">
    <property type="entry name" value="HTH_ARAC"/>
    <property type="match status" value="1"/>
</dbReference>
<accession>A0ABT4JPU1</accession>
<dbReference type="Gene3D" id="3.40.50.2300">
    <property type="match status" value="1"/>
</dbReference>
<dbReference type="Proteomes" id="UP001149719">
    <property type="component" value="Unassembled WGS sequence"/>
</dbReference>